<name>A0A922MUD5_SPOEX</name>
<evidence type="ECO:0000256" key="2">
    <source>
        <dbReference type="SAM" id="MobiDB-lite"/>
    </source>
</evidence>
<gene>
    <name evidence="3" type="ORF">HF086_012313</name>
</gene>
<dbReference type="Proteomes" id="UP000814243">
    <property type="component" value="Unassembled WGS sequence"/>
</dbReference>
<organism evidence="3 4">
    <name type="scientific">Spodoptera exigua</name>
    <name type="common">Beet armyworm</name>
    <name type="synonym">Noctua fulgens</name>
    <dbReference type="NCBI Taxonomy" id="7107"/>
    <lineage>
        <taxon>Eukaryota</taxon>
        <taxon>Metazoa</taxon>
        <taxon>Ecdysozoa</taxon>
        <taxon>Arthropoda</taxon>
        <taxon>Hexapoda</taxon>
        <taxon>Insecta</taxon>
        <taxon>Pterygota</taxon>
        <taxon>Neoptera</taxon>
        <taxon>Endopterygota</taxon>
        <taxon>Lepidoptera</taxon>
        <taxon>Glossata</taxon>
        <taxon>Ditrysia</taxon>
        <taxon>Noctuoidea</taxon>
        <taxon>Noctuidae</taxon>
        <taxon>Amphipyrinae</taxon>
        <taxon>Spodoptera</taxon>
    </lineage>
</organism>
<proteinExistence type="predicted"/>
<keyword evidence="1" id="KW-0175">Coiled coil</keyword>
<dbReference type="AlphaFoldDB" id="A0A922MUD5"/>
<accession>A0A922MUD5</accession>
<feature type="compositionally biased region" description="Basic and acidic residues" evidence="2">
    <location>
        <begin position="51"/>
        <end position="72"/>
    </location>
</feature>
<protein>
    <submittedName>
        <fullName evidence="3">Uncharacterized protein</fullName>
    </submittedName>
</protein>
<sequence length="726" mass="83922">MSKRTGTANLSAYKRRKYAELKDDPEMYERFKEKERLRYLKKKEKRQVIPIEEKSPRDQRQQRKKWREASKKYREKKRAKGNESMLPEVVLIKSQNQEDTSSETTTQTSAAVEKDPVDCLTTLISQKIRHIRYIEQKKRKSLIKIVQDLRKENENLKKKLRQVTVDKLQMTSRKIQKGDKIKSKPAQPKNKNLTGPKLISLIKKFFEQDSNSIIIPGKKQYITRNKVQKQKRQLILPLKQLHNKLILEHGIRVSYAFFCRHRPFWVIFPTKALRETCACAIHSNIDLAVQCLQKADIIRETNFEQLLESLCCSRYNDNCLKRECASCKDKVLSYKEFSNDQSLTLYHWVRCKETVKTKKGMKTQYVTMKKATEVTPLEAINTLDNLLPTFYKHSYNINVQHNTTKQKKGNLIVSEAFIHIDFSENFGLKILKYGKEVQSLHFGPSRKENCLHTGVIYTYDFQRSAIGTTCACTVSQCLRHDASAIWAHLLPMIKLAIEINLFIDTIHFQSDSPSSQYRNKYIFSMITVLCKDFPQLKAITWNYSEAGHGKGAPDGIGAVLKRTADKLVNFGQDVSTFREFIDIMKQNVENITIMTVDEDEVLAKEALLPKDLKPFKGTLNVHQVLWQQRFLNLVFRNASCFDCEYISVHDKHIGLFKVPNYCQTEEESPASSSGLASVAPLVRTKNCRSILTNISNTSHNINITTNTPKNIVILSNKKVISCDFNK</sequence>
<evidence type="ECO:0000313" key="3">
    <source>
        <dbReference type="EMBL" id="KAH9642819.1"/>
    </source>
</evidence>
<comment type="caution">
    <text evidence="3">The sequence shown here is derived from an EMBL/GenBank/DDBJ whole genome shotgun (WGS) entry which is preliminary data.</text>
</comment>
<feature type="region of interest" description="Disordered" evidence="2">
    <location>
        <begin position="45"/>
        <end position="112"/>
    </location>
</feature>
<reference evidence="3" key="1">
    <citation type="journal article" date="2021" name="G3 (Bethesda)">
        <title>Genome and transcriptome analysis of the beet armyworm Spodoptera exigua reveals targets for pest control. .</title>
        <authorList>
            <person name="Simon S."/>
            <person name="Breeschoten T."/>
            <person name="Jansen H.J."/>
            <person name="Dirks R.P."/>
            <person name="Schranz M.E."/>
            <person name="Ros V.I.D."/>
        </authorList>
    </citation>
    <scope>NUCLEOTIDE SEQUENCE</scope>
    <source>
        <strain evidence="3">TB_SE_WUR_2020</strain>
    </source>
</reference>
<evidence type="ECO:0000256" key="1">
    <source>
        <dbReference type="SAM" id="Coils"/>
    </source>
</evidence>
<dbReference type="PANTHER" id="PTHR46601">
    <property type="entry name" value="ULP_PROTEASE DOMAIN-CONTAINING PROTEIN"/>
    <property type="match status" value="1"/>
</dbReference>
<feature type="compositionally biased region" description="Low complexity" evidence="2">
    <location>
        <begin position="94"/>
        <end position="109"/>
    </location>
</feature>
<dbReference type="PANTHER" id="PTHR46601:SF1">
    <property type="entry name" value="ADF-H DOMAIN-CONTAINING PROTEIN"/>
    <property type="match status" value="1"/>
</dbReference>
<dbReference type="EMBL" id="JACEFF010000175">
    <property type="protein sequence ID" value="KAH9642819.1"/>
    <property type="molecule type" value="Genomic_DNA"/>
</dbReference>
<evidence type="ECO:0000313" key="4">
    <source>
        <dbReference type="Proteomes" id="UP000814243"/>
    </source>
</evidence>
<feature type="coiled-coil region" evidence="1">
    <location>
        <begin position="139"/>
        <end position="166"/>
    </location>
</feature>